<evidence type="ECO:0000256" key="1">
    <source>
        <dbReference type="SAM" id="MobiDB-lite"/>
    </source>
</evidence>
<proteinExistence type="predicted"/>
<feature type="region of interest" description="Disordered" evidence="1">
    <location>
        <begin position="246"/>
        <end position="286"/>
    </location>
</feature>
<dbReference type="AlphaFoldDB" id="A0A370U3N0"/>
<evidence type="ECO:0000313" key="3">
    <source>
        <dbReference type="Proteomes" id="UP000254866"/>
    </source>
</evidence>
<dbReference type="GeneID" id="43595181"/>
<name>A0A370U3N0_9HELO</name>
<gene>
    <name evidence="2" type="ORF">BP5553_02332</name>
</gene>
<dbReference type="OrthoDB" id="3492129at2759"/>
<accession>A0A370U3N0</accession>
<evidence type="ECO:0000313" key="2">
    <source>
        <dbReference type="EMBL" id="RDL42353.1"/>
    </source>
</evidence>
<organism evidence="2 3">
    <name type="scientific">Venustampulla echinocandica</name>
    <dbReference type="NCBI Taxonomy" id="2656787"/>
    <lineage>
        <taxon>Eukaryota</taxon>
        <taxon>Fungi</taxon>
        <taxon>Dikarya</taxon>
        <taxon>Ascomycota</taxon>
        <taxon>Pezizomycotina</taxon>
        <taxon>Leotiomycetes</taxon>
        <taxon>Helotiales</taxon>
        <taxon>Pleuroascaceae</taxon>
        <taxon>Venustampulla</taxon>
    </lineage>
</organism>
<dbReference type="Proteomes" id="UP000254866">
    <property type="component" value="Unassembled WGS sequence"/>
</dbReference>
<keyword evidence="3" id="KW-1185">Reference proteome</keyword>
<dbReference type="RefSeq" id="XP_031875009.1">
    <property type="nucleotide sequence ID" value="XM_032010955.1"/>
</dbReference>
<dbReference type="EMBL" id="NPIC01000001">
    <property type="protein sequence ID" value="RDL42353.1"/>
    <property type="molecule type" value="Genomic_DNA"/>
</dbReference>
<comment type="caution">
    <text evidence="2">The sequence shown here is derived from an EMBL/GenBank/DDBJ whole genome shotgun (WGS) entry which is preliminary data.</text>
</comment>
<protein>
    <submittedName>
        <fullName evidence="2">Uncharacterized protein</fullName>
    </submittedName>
</protein>
<feature type="compositionally biased region" description="Basic residues" evidence="1">
    <location>
        <begin position="260"/>
        <end position="270"/>
    </location>
</feature>
<sequence>MARRQHSQLRPVKTSIVASPVSKRWASSAGSPIAMSSVPFPSPTIVAARAFYLEQEAALGLSPCALQRRQSSYEAYQFPRRHSAVAVPADLAVRLATFTFASPTLQTVTEISEKESKFKAEESDDVQMTSDEIRQNDLVKIRAITSRRSSTVSTSSARDVPFLYIHDRLRDWGSVYLGNVATADVFVNAVSLRLPSMTSVSEEEAEAKSASSNLVTIRARVLPKAKERKPFIIQRQFDIDELRKSIPSIPRSKSEEPTPRLRRSSRHRRTAALQAGNGGQRRNSEYRHEEKLSSLGKGAVPLHVEYALHYLPVLGALLLSGHVRKGDSVDLPIPRPEVWPEVVSYIYTSQPALTAAMKENILFLAGNCSG</sequence>
<reference evidence="2 3" key="1">
    <citation type="journal article" date="2018" name="IMA Fungus">
        <title>IMA Genome-F 9: Draft genome sequence of Annulohypoxylon stygium, Aspergillus mulundensis, Berkeleyomyces basicola (syn. Thielaviopsis basicola), Ceratocystis smalleyi, two Cercospora beticola strains, Coleophoma cylindrospora, Fusarium fracticaudum, Phialophora cf. hyalina, and Morchella septimelata.</title>
        <authorList>
            <person name="Wingfield B.D."/>
            <person name="Bills G.F."/>
            <person name="Dong Y."/>
            <person name="Huang W."/>
            <person name="Nel W.J."/>
            <person name="Swalarsk-Parry B.S."/>
            <person name="Vaghefi N."/>
            <person name="Wilken P.M."/>
            <person name="An Z."/>
            <person name="de Beer Z.W."/>
            <person name="De Vos L."/>
            <person name="Chen L."/>
            <person name="Duong T.A."/>
            <person name="Gao Y."/>
            <person name="Hammerbacher A."/>
            <person name="Kikkert J.R."/>
            <person name="Li Y."/>
            <person name="Li H."/>
            <person name="Li K."/>
            <person name="Li Q."/>
            <person name="Liu X."/>
            <person name="Ma X."/>
            <person name="Naidoo K."/>
            <person name="Pethybridge S.J."/>
            <person name="Sun J."/>
            <person name="Steenkamp E.T."/>
            <person name="van der Nest M.A."/>
            <person name="van Wyk S."/>
            <person name="Wingfield M.J."/>
            <person name="Xiong C."/>
            <person name="Yue Q."/>
            <person name="Zhang X."/>
        </authorList>
    </citation>
    <scope>NUCLEOTIDE SEQUENCE [LARGE SCALE GENOMIC DNA]</scope>
    <source>
        <strain evidence="2 3">BP 5553</strain>
    </source>
</reference>